<comment type="caution">
    <text evidence="1">The sequence shown here is derived from an EMBL/GenBank/DDBJ whole genome shotgun (WGS) entry which is preliminary data.</text>
</comment>
<evidence type="ECO:0000313" key="2">
    <source>
        <dbReference type="Proteomes" id="UP000641954"/>
    </source>
</evidence>
<protein>
    <submittedName>
        <fullName evidence="1">Uncharacterized protein</fullName>
    </submittedName>
</protein>
<dbReference type="Proteomes" id="UP000641954">
    <property type="component" value="Unassembled WGS sequence"/>
</dbReference>
<keyword evidence="2" id="KW-1185">Reference proteome</keyword>
<proteinExistence type="predicted"/>
<accession>A0ABR8EGL3</accession>
<dbReference type="RefSeq" id="WP_156331887.1">
    <property type="nucleotide sequence ID" value="NZ_JACJSK010000029.1"/>
</dbReference>
<evidence type="ECO:0000313" key="1">
    <source>
        <dbReference type="EMBL" id="MBD2545943.1"/>
    </source>
</evidence>
<gene>
    <name evidence="1" type="ORF">H6G72_19290</name>
</gene>
<sequence length="45" mass="4774">MTAKMSDFCTVLAFSQQNIAGIGKIERSNLTLTVQLLSGSSIDSP</sequence>
<reference evidence="1 2" key="1">
    <citation type="journal article" date="2020" name="ISME J.">
        <title>Comparative genomics reveals insights into cyanobacterial evolution and habitat adaptation.</title>
        <authorList>
            <person name="Chen M.Y."/>
            <person name="Teng W.K."/>
            <person name="Zhao L."/>
            <person name="Hu C.X."/>
            <person name="Zhou Y.K."/>
            <person name="Han B.P."/>
            <person name="Song L.R."/>
            <person name="Shu W.S."/>
        </authorList>
    </citation>
    <scope>NUCLEOTIDE SEQUENCE [LARGE SCALE GENOMIC DNA]</scope>
    <source>
        <strain evidence="1 2">FACHB-1370</strain>
    </source>
</reference>
<dbReference type="EMBL" id="JACJSK010000029">
    <property type="protein sequence ID" value="MBD2545943.1"/>
    <property type="molecule type" value="Genomic_DNA"/>
</dbReference>
<name>A0ABR8EGL3_9CYAN</name>
<organism evidence="1 2">
    <name type="scientific">Planktothricoides raciborskii FACHB-1370</name>
    <dbReference type="NCBI Taxonomy" id="2949576"/>
    <lineage>
        <taxon>Bacteria</taxon>
        <taxon>Bacillati</taxon>
        <taxon>Cyanobacteriota</taxon>
        <taxon>Cyanophyceae</taxon>
        <taxon>Oscillatoriophycideae</taxon>
        <taxon>Oscillatoriales</taxon>
        <taxon>Oscillatoriaceae</taxon>
        <taxon>Planktothricoides</taxon>
    </lineage>
</organism>